<dbReference type="PANTHER" id="PTHR43738">
    <property type="entry name" value="ABC TRANSPORTER, MEMBRANE PROTEIN"/>
    <property type="match status" value="1"/>
</dbReference>
<dbReference type="RefSeq" id="WP_058857885.1">
    <property type="nucleotide sequence ID" value="NZ_BJZR01000003.1"/>
</dbReference>
<feature type="transmembrane region" description="Helical" evidence="8">
    <location>
        <begin position="334"/>
        <end position="353"/>
    </location>
</feature>
<dbReference type="InterPro" id="IPR003838">
    <property type="entry name" value="ABC3_permease_C"/>
</dbReference>
<keyword evidence="5 8" id="KW-1133">Transmembrane helix</keyword>
<reference evidence="11 13" key="1">
    <citation type="submission" date="2015-11" db="EMBL/GenBank/DDBJ databases">
        <title>Complete Genome Sequence of Kocuria flava strain HO-9041.</title>
        <authorList>
            <person name="Zhou M."/>
            <person name="Dai J."/>
        </authorList>
    </citation>
    <scope>NUCLEOTIDE SEQUENCE [LARGE SCALE GENOMIC DNA]</scope>
    <source>
        <strain evidence="11 13">HO-9041</strain>
    </source>
</reference>
<evidence type="ECO:0000259" key="9">
    <source>
        <dbReference type="Pfam" id="PF02687"/>
    </source>
</evidence>
<evidence type="ECO:0000256" key="6">
    <source>
        <dbReference type="ARBA" id="ARBA00023136"/>
    </source>
</evidence>
<comment type="subcellular location">
    <subcellularLocation>
        <location evidence="1">Cell membrane</location>
        <topology evidence="1">Multi-pass membrane protein</topology>
    </subcellularLocation>
</comment>
<proteinExistence type="inferred from homology"/>
<dbReference type="OrthoDB" id="5242186at2"/>
<evidence type="ECO:0000256" key="8">
    <source>
        <dbReference type="SAM" id="Phobius"/>
    </source>
</evidence>
<evidence type="ECO:0000256" key="7">
    <source>
        <dbReference type="ARBA" id="ARBA00038076"/>
    </source>
</evidence>
<accession>A0A0U3H8E6</accession>
<keyword evidence="2" id="KW-0813">Transport</keyword>
<dbReference type="Proteomes" id="UP000057181">
    <property type="component" value="Chromosome"/>
</dbReference>
<dbReference type="GO" id="GO:0005886">
    <property type="term" value="C:plasma membrane"/>
    <property type="evidence" value="ECO:0007669"/>
    <property type="project" value="UniProtKB-SubCell"/>
</dbReference>
<evidence type="ECO:0000256" key="4">
    <source>
        <dbReference type="ARBA" id="ARBA00022692"/>
    </source>
</evidence>
<dbReference type="InterPro" id="IPR025857">
    <property type="entry name" value="MacB_PCD"/>
</dbReference>
<evidence type="ECO:0000259" key="10">
    <source>
        <dbReference type="Pfam" id="PF12704"/>
    </source>
</evidence>
<keyword evidence="4 8" id="KW-0812">Transmembrane</keyword>
<feature type="domain" description="ABC3 transporter permease C-terminal" evidence="9">
    <location>
        <begin position="254"/>
        <end position="361"/>
    </location>
</feature>
<keyword evidence="3" id="KW-1003">Cell membrane</keyword>
<evidence type="ECO:0000256" key="3">
    <source>
        <dbReference type="ARBA" id="ARBA00022475"/>
    </source>
</evidence>
<keyword evidence="14" id="KW-1185">Reference proteome</keyword>
<evidence type="ECO:0000313" key="13">
    <source>
        <dbReference type="Proteomes" id="UP000057181"/>
    </source>
</evidence>
<protein>
    <submittedName>
        <fullName evidence="12">ABC transporter permease</fullName>
    </submittedName>
</protein>
<evidence type="ECO:0000256" key="5">
    <source>
        <dbReference type="ARBA" id="ARBA00022989"/>
    </source>
</evidence>
<gene>
    <name evidence="11" type="ORF">AS188_04715</name>
    <name evidence="12" type="ORF">KFL01_02440</name>
</gene>
<dbReference type="InterPro" id="IPR051125">
    <property type="entry name" value="ABC-4/HrtB_transporter"/>
</dbReference>
<name>A0A0U3H8E6_9MICC</name>
<dbReference type="EMBL" id="CP013254">
    <property type="protein sequence ID" value="ALU39173.1"/>
    <property type="molecule type" value="Genomic_DNA"/>
</dbReference>
<dbReference type="Proteomes" id="UP000321155">
    <property type="component" value="Unassembled WGS sequence"/>
</dbReference>
<organism evidence="11 13">
    <name type="scientific">Kocuria flava</name>
    <dbReference type="NCBI Taxonomy" id="446860"/>
    <lineage>
        <taxon>Bacteria</taxon>
        <taxon>Bacillati</taxon>
        <taxon>Actinomycetota</taxon>
        <taxon>Actinomycetes</taxon>
        <taxon>Micrococcales</taxon>
        <taxon>Micrococcaceae</taxon>
        <taxon>Kocuria</taxon>
    </lineage>
</organism>
<evidence type="ECO:0000313" key="11">
    <source>
        <dbReference type="EMBL" id="ALU39173.1"/>
    </source>
</evidence>
<dbReference type="STRING" id="446860.AS188_04715"/>
<feature type="transmembrane region" description="Helical" evidence="8">
    <location>
        <begin position="253"/>
        <end position="272"/>
    </location>
</feature>
<keyword evidence="6 8" id="KW-0472">Membrane</keyword>
<dbReference type="Pfam" id="PF12704">
    <property type="entry name" value="MacB_PCD"/>
    <property type="match status" value="1"/>
</dbReference>
<dbReference type="PANTHER" id="PTHR43738:SF1">
    <property type="entry name" value="HEMIN TRANSPORT SYSTEM PERMEASE PROTEIN HRTB-RELATED"/>
    <property type="match status" value="1"/>
</dbReference>
<dbReference type="AlphaFoldDB" id="A0A0U3H8E6"/>
<dbReference type="Pfam" id="PF02687">
    <property type="entry name" value="FtsX"/>
    <property type="match status" value="1"/>
</dbReference>
<dbReference type="KEGG" id="kfv:AS188_04715"/>
<evidence type="ECO:0000256" key="2">
    <source>
        <dbReference type="ARBA" id="ARBA00022448"/>
    </source>
</evidence>
<feature type="domain" description="MacB-like periplasmic core" evidence="10">
    <location>
        <begin position="21"/>
        <end position="188"/>
    </location>
</feature>
<reference evidence="12 14" key="2">
    <citation type="submission" date="2019-07" db="EMBL/GenBank/DDBJ databases">
        <title>Whole genome shotgun sequence of Kocuria flava NBRC 107626.</title>
        <authorList>
            <person name="Hosoyama A."/>
            <person name="Uohara A."/>
            <person name="Ohji S."/>
            <person name="Ichikawa N."/>
        </authorList>
    </citation>
    <scope>NUCLEOTIDE SEQUENCE [LARGE SCALE GENOMIC DNA]</scope>
    <source>
        <strain evidence="12 14">NBRC 107626</strain>
    </source>
</reference>
<dbReference type="EMBL" id="BJZR01000003">
    <property type="protein sequence ID" value="GEO90938.1"/>
    <property type="molecule type" value="Genomic_DNA"/>
</dbReference>
<evidence type="ECO:0000313" key="14">
    <source>
        <dbReference type="Proteomes" id="UP000321155"/>
    </source>
</evidence>
<feature type="transmembrane region" description="Helical" evidence="8">
    <location>
        <begin position="296"/>
        <end position="322"/>
    </location>
</feature>
<comment type="similarity">
    <text evidence="7">Belongs to the ABC-4 integral membrane protein family.</text>
</comment>
<evidence type="ECO:0000256" key="1">
    <source>
        <dbReference type="ARBA" id="ARBA00004651"/>
    </source>
</evidence>
<sequence>MYLSVRDLLFARGRFALVGGAVALITLLLVLLTGLTEGLGRQNTSGLERLEAARIVLDAPADGSGEASFTDSALTAEQTRAWARTAGAPAVERLGAAQTRAEAGGSAAAVAVLALEEDTGLAPGLRALEGRSHPGPGQAVLSAAVAEDLGVGPGDTVRLSSAALRVAGVTEDVHHSHLPVVWAAVADLPAIAHLGGDAVATALALPAAGDPPDAQATAAADAAAGTVTTDTRGAFAALPAYASERGSLLAMQGFLYGISALVVVSFLTVWTLQRTRDVAVLRALGASRGYLLRDALAQAAAVLVLGALAGALAGGLTGLAAGTAVPFATGPATVLLPALGVAVLGGAGALLATRRVSSVDPLLALGGT</sequence>
<evidence type="ECO:0000313" key="12">
    <source>
        <dbReference type="EMBL" id="GEO90938.1"/>
    </source>
</evidence>